<evidence type="ECO:0000256" key="2">
    <source>
        <dbReference type="ARBA" id="ARBA00004792"/>
    </source>
</evidence>
<dbReference type="PANTHER" id="PTHR43775:SF37">
    <property type="entry name" value="SI:DKEY-61P9.11"/>
    <property type="match status" value="1"/>
</dbReference>
<evidence type="ECO:0000259" key="13">
    <source>
        <dbReference type="PROSITE" id="PS50075"/>
    </source>
</evidence>
<dbReference type="Pfam" id="PF21089">
    <property type="entry name" value="PKS_DH_N"/>
    <property type="match status" value="1"/>
</dbReference>
<evidence type="ECO:0000256" key="9">
    <source>
        <dbReference type="ARBA" id="ARBA00022737"/>
    </source>
</evidence>
<dbReference type="SUPFAM" id="SSF53335">
    <property type="entry name" value="S-adenosyl-L-methionine-dependent methyltransferases"/>
    <property type="match status" value="2"/>
</dbReference>
<dbReference type="InterPro" id="IPR006162">
    <property type="entry name" value="Ppantetheine_attach_site"/>
</dbReference>
<dbReference type="PROSITE" id="PS50075">
    <property type="entry name" value="CARRIER"/>
    <property type="match status" value="4"/>
</dbReference>
<accession>A0ABY6B8S8</accession>
<dbReference type="SMART" id="SM00826">
    <property type="entry name" value="PKS_DH"/>
    <property type="match status" value="1"/>
</dbReference>
<dbReference type="InterPro" id="IPR049552">
    <property type="entry name" value="PKS_DH_N"/>
</dbReference>
<keyword evidence="9" id="KW-0677">Repeat</keyword>
<dbReference type="Gene3D" id="3.10.129.110">
    <property type="entry name" value="Polyketide synthase dehydratase"/>
    <property type="match status" value="1"/>
</dbReference>
<feature type="domain" description="Carrier" evidence="13">
    <location>
        <begin position="2069"/>
        <end position="2146"/>
    </location>
</feature>
<dbReference type="InterPro" id="IPR050091">
    <property type="entry name" value="PKS_NRPS_Biosynth_Enz"/>
</dbReference>
<keyword evidence="10" id="KW-0511">Multifunctional enzyme</keyword>
<feature type="region of interest" description="N-terminal hotdog fold" evidence="11">
    <location>
        <begin position="2791"/>
        <end position="2907"/>
    </location>
</feature>
<dbReference type="InterPro" id="IPR029063">
    <property type="entry name" value="SAM-dependent_MTases_sf"/>
</dbReference>
<evidence type="ECO:0000256" key="10">
    <source>
        <dbReference type="ARBA" id="ARBA00023268"/>
    </source>
</evidence>
<evidence type="ECO:0000256" key="7">
    <source>
        <dbReference type="ARBA" id="ARBA00022553"/>
    </source>
</evidence>
<evidence type="ECO:0000256" key="6">
    <source>
        <dbReference type="ARBA" id="ARBA00022490"/>
    </source>
</evidence>
<dbReference type="SMART" id="SM00822">
    <property type="entry name" value="PKS_KR"/>
    <property type="match status" value="2"/>
</dbReference>
<evidence type="ECO:0000259" key="15">
    <source>
        <dbReference type="PROSITE" id="PS52019"/>
    </source>
</evidence>
<dbReference type="InterPro" id="IPR020841">
    <property type="entry name" value="PKS_Beta-ketoAc_synthase_dom"/>
</dbReference>
<proteinExistence type="inferred from homology"/>
<dbReference type="Pfam" id="PF22621">
    <property type="entry name" value="CurL-like_PKS_C"/>
    <property type="match status" value="1"/>
</dbReference>
<feature type="domain" description="Ketosynthase family 3 (KS3)" evidence="14">
    <location>
        <begin position="3639"/>
        <end position="4076"/>
    </location>
</feature>
<keyword evidence="8" id="KW-0808">Transferase</keyword>
<keyword evidence="17" id="KW-1185">Reference proteome</keyword>
<keyword evidence="7" id="KW-0597">Phosphoprotein</keyword>
<dbReference type="SUPFAM" id="SSF51735">
    <property type="entry name" value="NAD(P)-binding Rossmann-fold domains"/>
    <property type="match status" value="4"/>
</dbReference>
<dbReference type="Pfam" id="PF14765">
    <property type="entry name" value="PS-DH"/>
    <property type="match status" value="1"/>
</dbReference>
<dbReference type="InterPro" id="IPR049900">
    <property type="entry name" value="PKS_mFAS_DH"/>
</dbReference>
<feature type="domain" description="Carrier" evidence="13">
    <location>
        <begin position="3512"/>
        <end position="3588"/>
    </location>
</feature>
<evidence type="ECO:0000256" key="12">
    <source>
        <dbReference type="SAM" id="MobiDB-lite"/>
    </source>
</evidence>
<dbReference type="PROSITE" id="PS52019">
    <property type="entry name" value="PKS_MFAS_DH"/>
    <property type="match status" value="1"/>
</dbReference>
<feature type="region of interest" description="Disordered" evidence="12">
    <location>
        <begin position="1945"/>
        <end position="1972"/>
    </location>
</feature>
<keyword evidence="5" id="KW-0596">Phosphopantetheine</keyword>
<dbReference type="Gene3D" id="3.40.50.720">
    <property type="entry name" value="NAD(P)-binding Rossmann-like Domain"/>
    <property type="match status" value="2"/>
</dbReference>
<name>A0ABY6B8S8_9GAMM</name>
<evidence type="ECO:0000256" key="3">
    <source>
        <dbReference type="ARBA" id="ARBA00005194"/>
    </source>
</evidence>
<dbReference type="Pfam" id="PF08242">
    <property type="entry name" value="Methyltransf_12"/>
    <property type="match status" value="2"/>
</dbReference>
<comment type="similarity">
    <text evidence="4">Belongs to the short-chain dehydrogenases/reductases (SDR) family.</text>
</comment>
<comment type="pathway">
    <text evidence="3">Lipid metabolism; fatty acid biosynthesis.</text>
</comment>
<dbReference type="SMART" id="SM01294">
    <property type="entry name" value="PKS_PP_betabranch"/>
    <property type="match status" value="3"/>
</dbReference>
<evidence type="ECO:0000256" key="11">
    <source>
        <dbReference type="PROSITE-ProRule" id="PRU01363"/>
    </source>
</evidence>
<evidence type="ECO:0000313" key="17">
    <source>
        <dbReference type="Proteomes" id="UP001064632"/>
    </source>
</evidence>
<protein>
    <submittedName>
        <fullName evidence="16">SDR family NAD(P)-dependent oxidoreductase</fullName>
    </submittedName>
</protein>
<dbReference type="Pfam" id="PF08659">
    <property type="entry name" value="KR"/>
    <property type="match status" value="2"/>
</dbReference>
<dbReference type="SUPFAM" id="SSF47336">
    <property type="entry name" value="ACP-like"/>
    <property type="match status" value="4"/>
</dbReference>
<dbReference type="CDD" id="cd08953">
    <property type="entry name" value="KR_2_SDR_x"/>
    <property type="match status" value="2"/>
</dbReference>
<feature type="domain" description="Carrier" evidence="13">
    <location>
        <begin position="1969"/>
        <end position="2046"/>
    </location>
</feature>
<dbReference type="Pfam" id="PF02801">
    <property type="entry name" value="Ketoacyl-synt_C"/>
    <property type="match status" value="3"/>
</dbReference>
<evidence type="ECO:0000313" key="16">
    <source>
        <dbReference type="EMBL" id="UXI65926.1"/>
    </source>
</evidence>
<dbReference type="InterPro" id="IPR020803">
    <property type="entry name" value="MeTfrase_dom"/>
</dbReference>
<reference evidence="16" key="1">
    <citation type="submission" date="2022-09" db="EMBL/GenBank/DDBJ databases">
        <title>Tahibacter sp. nov., isolated from a fresh water.</title>
        <authorList>
            <person name="Baek J.H."/>
            <person name="Lee J.K."/>
            <person name="Kim J.M."/>
            <person name="Jeon C.O."/>
        </authorList>
    </citation>
    <scope>NUCLEOTIDE SEQUENCE</scope>
    <source>
        <strain evidence="16">W38</strain>
    </source>
</reference>
<feature type="active site" description="Proton acceptor; for dehydratase activity" evidence="11">
    <location>
        <position position="2820"/>
    </location>
</feature>
<feature type="domain" description="Carrier" evidence="13">
    <location>
        <begin position="402"/>
        <end position="479"/>
    </location>
</feature>
<dbReference type="InterPro" id="IPR018201">
    <property type="entry name" value="Ketoacyl_synth_AS"/>
</dbReference>
<feature type="region of interest" description="C-terminal hotdog fold" evidence="11">
    <location>
        <begin position="2922"/>
        <end position="3065"/>
    </location>
</feature>
<dbReference type="CDD" id="cd02440">
    <property type="entry name" value="AdoMet_MTases"/>
    <property type="match status" value="2"/>
</dbReference>
<comment type="subcellular location">
    <subcellularLocation>
        <location evidence="1">Cytoplasm</location>
    </subcellularLocation>
</comment>
<dbReference type="InterPro" id="IPR009081">
    <property type="entry name" value="PP-bd_ACP"/>
</dbReference>
<dbReference type="InterPro" id="IPR020807">
    <property type="entry name" value="PKS_DH"/>
</dbReference>
<feature type="active site" description="Proton donor; for dehydratase activity" evidence="11">
    <location>
        <position position="2983"/>
    </location>
</feature>
<dbReference type="SUPFAM" id="SSF53901">
    <property type="entry name" value="Thiolase-like"/>
    <property type="match status" value="3"/>
</dbReference>
<keyword evidence="6" id="KW-0963">Cytoplasm</keyword>
<dbReference type="Pfam" id="PF22336">
    <property type="entry name" value="RhiE-like_linker"/>
    <property type="match status" value="2"/>
</dbReference>
<feature type="domain" description="Ketosynthase family 3 (KS3)" evidence="14">
    <location>
        <begin position="2191"/>
        <end position="2604"/>
    </location>
</feature>
<feature type="compositionally biased region" description="Polar residues" evidence="12">
    <location>
        <begin position="1945"/>
        <end position="1960"/>
    </location>
</feature>
<comment type="pathway">
    <text evidence="2">Antibiotic biosynthesis.</text>
</comment>
<dbReference type="InterPro" id="IPR013968">
    <property type="entry name" value="PKS_KR"/>
</dbReference>
<evidence type="ECO:0000256" key="1">
    <source>
        <dbReference type="ARBA" id="ARBA00004496"/>
    </source>
</evidence>
<dbReference type="PROSITE" id="PS52004">
    <property type="entry name" value="KS3_2"/>
    <property type="match status" value="3"/>
</dbReference>
<dbReference type="SMART" id="SM00825">
    <property type="entry name" value="PKS_KS"/>
    <property type="match status" value="3"/>
</dbReference>
<dbReference type="PROSITE" id="PS00606">
    <property type="entry name" value="KS3_1"/>
    <property type="match status" value="2"/>
</dbReference>
<dbReference type="Gene3D" id="1.10.1240.100">
    <property type="match status" value="3"/>
</dbReference>
<evidence type="ECO:0000256" key="4">
    <source>
        <dbReference type="ARBA" id="ARBA00006484"/>
    </source>
</evidence>
<feature type="domain" description="Ketosynthase family 3 (KS3)" evidence="14">
    <location>
        <begin position="542"/>
        <end position="954"/>
    </location>
</feature>
<evidence type="ECO:0000256" key="8">
    <source>
        <dbReference type="ARBA" id="ARBA00022679"/>
    </source>
</evidence>
<dbReference type="Pfam" id="PF00109">
    <property type="entry name" value="ketoacyl-synt"/>
    <property type="match status" value="3"/>
</dbReference>
<dbReference type="InterPro" id="IPR013217">
    <property type="entry name" value="Methyltransf_12"/>
</dbReference>
<sequence length="4315" mass="467625">MKHTIDTISLLVLREQLRLSIGSPTTRITHEAIAKWQRDIALPPTYQRWMTESFRILVLNGLLIEVDGGYEFATHATRGETVVWREWETTKATLQTDPAHTAQLTLLDATLRALPAILSGQTLATDVIFPESSMALVEGLYRNNPTADYFNAALASTLVAYVKARLSHRADATLRILEIGAGTGGTSAAVFERLRPYAASIRNYCYTDVSPAFLHHARTTFGPHVPYLTYHLFDVEQPLAAQGIESGAYDVVIAANVLHATRNIRTTVRNAKAALKRNGLLLINEITAHSLFAHLTFGLLEGWWRYEDENERITGTPALSASGWQRVLESEGYSKIRFPTEHSGAHGQHIILAESDGQVRQGRAGRVSASPISRARRSDAGALNDRPERAVPTPGPGAASGDISAHVRSTVIQQLSDALSVDTNDFDADESFADYGLDSISGVRTVDAINKALSIRLQTTTLFDYPTINTLVSHIVAEHRPEVRIAPAVSSAADRDVPRNDVAGRAEMPSVALRQRVPRVAEQAPVPKAVSSEPVPTDVDVPEPIAIIGMSGRYPQSGTLDELWQHLASGRELTGDITRWDLPQDRQNVCRRGGFLDGIDQFDPVFFGISGAEAAYMDPQQRLLLQEAWKALEDAGYAGTAVEGTRCGVYVGCGTGDYLELFDDEVPAHAFWGNSSSVIPARISYHLNLQGPAIAVDTACSSSLVAVHLACQGLWRGETELALAGGVYVQCTSRFYRMAARAGMLSPQGRCHAFDDRADGFVPGEGVGVVVLKRLSDALADRDNIYGVVRGSGINQDGTTNGITAPSSLSQERLETAVYTEFGINPDNIGMAEAHGTGTKLGDPIEWRALTNAFRAATSRQQFCALGSIKANIGHAITAAGIAGVHKVLLSLKHSQIPPSPHFRTANAHIDLVSSPFYVNADLRDWPAKPGVPRAGLVSSFGFSGTNAHLVIEEAPARALATAAHPAYLLALSARTGAQLRELAEKYLGFFESEPGAECGNVAYTLMTGRKHFSHRLACVARTFSEAATALREWLATGTGTGLYAAEVDAGQDQGIAREEGVRCLSDCVHRAAADYRAGLNKLARFYATGCDLEYASLFSADAFARVSLPTYPFEKRRCWGELPAGTDAVINEPNKAAEFYASVAETFDERFDEEFLTFCPFEERIPSFSMTQVLLQPDRFPQEVAYLKERQRQMRSVLFYKEPFAQIRRVLDIGCGHGTDLIQLAGYYDHLRADGFTITREQAILGNKRIAALGQSERVRIFNKDSTRDAFPEKYDLAIGVEVTCHIHEKHALFQNIAAALQPGGRLLMADFVVNLRGAIQDKSVEVSIPTIRDFMDILATHGLVFDEVIDVSPQIANYTHDPNFEANTVGMPEVVRDQFRVYANQSIALERRWISYCLFKIRKTVGLTREECLARNQSAWETRIPYPVALDQMKQSGIRTHLMRADDTATRLAPVGARSLPSDAPAAPDAVRQDLGTFEETWTPVPLVPGFTRELRTVVCFLDGPHHQDSVRRSLQFAAPATQVVFISLGATPLTNTGPACHWVADTSRDSLTSVFARIAQQHGPIDAVLYLWALQRTQLVEDGSIILHILQAIATQKQSCSAVLLAAEPAEGIAACHAHSWIGFERSISQTLPRTRVAVVTESVTHSGQSVDMAAWARRLHAELQAQRIESADYRNGERHVLRARRVALDQSFHAFKRDGVYWVIGGLGGLGFPLARRLARLGNVTLVLSGRSVPDAKAHEKLRLLQELGARVHYRVLDVSDSGATRDAAQAIVAEFGRLAGVFHTAGVENPVGLLASDAAQFNAVLAAKGRGTLALAEALRHEPPDFICLYSSTAAILGDFGSCDYAVANRFQSAFGNWLSAQPDGIRTVVVHWPVWDAGGMRHRAGEFLDRYLQTTGQRALGIEEGLDLLERLLAQARTQHVVIAGEESAAERLLGISARSGSSGHERSQPSVRSPQERAESQSVGTDVQQELQRIVCSVLRLRMDDFSGKTRFQELGIDSINAVELLEAINTRFDLCLPTSVMFEFGTIEALARYVESQRRTSAPIVTAAAVDPSYRSPDRQESGVAVQHELESIACSVLQLRRDDFSGKTSFQELGIDSINAVELLEAINARFDLRLPTSVMFEFGTIEALARYVESRPGITLSGASAPAAVLREEPVTVPTVFRREPDVSPADRGAAPSVRDGDAIAIVGLSCRCAGAGDQREFWSVVANAKDCISEIHEPSWLEVFRSNAVEARICRGALVDAECFDAAFFDISPIEAQVMDVAQRLALEECYHAIEDAGYAPGSFAGRQVGVIMGAMQSAPMHRDCSHFSMLGQDNSILAARLSYFLDLKGPSLAVNTACSSSLVAVDLACQKLKSRDIDVALAGGVSVFNHPGSFVSMYNAGMLSPTGRCRPFDKEANGIVVGDGVGVVVLKRVADAERDNDHIYCVIRGSGTNQDGRTSGITVPSFMAQADLETTVYRKHGINVEAIQYIETHGTATRLGDPVEAHALTQSFSAFTGKKQFCGIGSLKANIGHTAAAAGVLSLIKVCLSMQKGQMPPSINWQAANEHIDFSASPVYVNTRLKPWPEHADGSRLAAISSFGFSGTNAHAVVEQRACDRRPRSVLPLQSGEPALVVLSAKSREQLATQAAQLLSALEDDVALRDVAYTLQVGREAMNHRLGLLVTTLAELREKLTRYLAGEGDIAGCYAGEVKKGRDAASLFDADDDLRSTVEGWVAKGKYTKLLDLWVRGLSFDWEVLYAGSAQRPRRISLPTYPFARERYWVQAEEGFAAEAGATSHLHPLVHRNSSDLQAQRFSTDFTGVEFFLRDHRVQGSPVLPGVCYLEMARVAVEHSAGRRVNVLRDVVWTRPLRVSERCEVQLEVYPAGTDEAEFVVFCGDSESGLHAQGRASWQEPSRVSEQLDLASLRAGCVDVLDPEACYARFRAMGLDYGPAHQGLRWVGRGANGVLAQVRLPVSVAATADAYVLHPGLLDSALQASVALWNQDGTGAALPFALDRLEVHAAIPAEAWVQVRDMTPTGSRVQKLDAVICDASGRVCVQLTGLVLRRLEPAVPARTLLLARRWQAQPAAIGTGATGGVQGVIVDPAYAGHVAALAQRDPQVRWSVLADVPDAAARVNAWGEQVLSQVQQLLREHPREALLQVLVAQGSEAAFALSGLLKSVQRENPDVVGQVIGLPATADVAAIERAVAENRTVRRDAEIRYVAGERRVCVLEELPTAEGTVSLPWKADGVYLVSGGGGGLGLLLAEEITRRAPGARVVLLGRSALDAQRAERLAAWQGEGRRIDYRRVDVSDAGAVQSCVGAIVAEHGRLDGVVHAAGVLRDSFVRNKTAAELQAVLAPKVNGVVNLDRAVAGLALDCFVLFSSMSGQVGNVGQADYALANAYLDGYAQDRQARVMRGEAHGRTLSVSWPLWRSGGMQAEAATLAWMAREGLESLENAAGLAALYAAWNSGESHVGVVVGRGWSADAATASIAANGKNYAGPAAADTERTVDAGWNDTEALRDQAVRYVTRRLAATLKLSPDRMAPDEGLERYGIDSILALKLVDELEAVFGPLSKTLLFEYQSVAALTDYFLERHRETLVAQLRPRTRAVAATPAVSVSEPMPRAREARPVRTRAVEPLSMPQTEGMAIAIVGQSGRYPQAATVEEYWTNLSQGRDCVTEIPPERWDHRPYFDPQKGVPGKTYSKWGGFIDGVDEFDPLFFNIAPREAEFMDPQERLFLQCAYATLEDAGYTRERLRGGQPQGARVGVFVGVMYEEYQLYGAQAQAAGEGFALGGNASSIANRVSYCLNFHGPSLAVDTMCSSSLTALHLACQSLQNGECEAALAGGVNVSVHPNKYLILAQGQFASSTGRCESFGRGGDGYVPGEGVGAVLLKPLAQAIEAGDRIYGVIRGTSINHGGKTNGYTVPNPQAQTQLIAETLRKAGVDARTISYVEAHGTGTSLGDPIEIAGLTQAYAAHTEERQYCAIGSAKSNIGHLESAAGIAALAKVLLQMKHGQLVPSLHAEALNPNIPFEQTPFRVQRTLQAWNRPQLEVNGQLQEQPRRAGISSFGAGGSNAHLILEEYVAPTEPPALGFTPDRPALIVVSARTDDRLRERVQQLLAHTATLEDASLASLAYTLQVGREAMDHRLGLLVTTLAELRGKLQQYLADDAAVEECYRGEVRKHREALAGLHNDPDADGLVDRWIEKGKFGKVLELWTKGLSLDWSRLYGTRSTYQTVIPRRMGLPTYPFTRDKYWFAQTGQTQNATLNGVPLAEPAADGAGAAANTVFDEGAVRSVLRKVASDQADISSAAAEVSKLMFG</sequence>
<organism evidence="16 17">
    <name type="scientific">Tahibacter amnicola</name>
    <dbReference type="NCBI Taxonomy" id="2976241"/>
    <lineage>
        <taxon>Bacteria</taxon>
        <taxon>Pseudomonadati</taxon>
        <taxon>Pseudomonadota</taxon>
        <taxon>Gammaproteobacteria</taxon>
        <taxon>Lysobacterales</taxon>
        <taxon>Rhodanobacteraceae</taxon>
        <taxon>Tahibacter</taxon>
    </lineage>
</organism>
<dbReference type="InterPro" id="IPR020806">
    <property type="entry name" value="PKS_PP-bd"/>
</dbReference>
<dbReference type="SMART" id="SM00828">
    <property type="entry name" value="PKS_MT"/>
    <property type="match status" value="1"/>
</dbReference>
<dbReference type="Gene3D" id="3.40.50.150">
    <property type="entry name" value="Vaccinia Virus protein VP39"/>
    <property type="match status" value="2"/>
</dbReference>
<dbReference type="PANTHER" id="PTHR43775">
    <property type="entry name" value="FATTY ACID SYNTHASE"/>
    <property type="match status" value="1"/>
</dbReference>
<dbReference type="InterPro" id="IPR054514">
    <property type="entry name" value="RhiE-like_linker"/>
</dbReference>
<dbReference type="Gene3D" id="3.40.47.10">
    <property type="match status" value="3"/>
</dbReference>
<dbReference type="Pfam" id="PF00550">
    <property type="entry name" value="PP-binding"/>
    <property type="match status" value="4"/>
</dbReference>
<dbReference type="InterPro" id="IPR036736">
    <property type="entry name" value="ACP-like_sf"/>
</dbReference>
<dbReference type="InterPro" id="IPR016039">
    <property type="entry name" value="Thiolase-like"/>
</dbReference>
<dbReference type="RefSeq" id="WP_261692921.1">
    <property type="nucleotide sequence ID" value="NZ_CP104694.1"/>
</dbReference>
<dbReference type="InterPro" id="IPR042104">
    <property type="entry name" value="PKS_dehydratase_sf"/>
</dbReference>
<dbReference type="Proteomes" id="UP001064632">
    <property type="component" value="Chromosome"/>
</dbReference>
<dbReference type="SMART" id="SM00823">
    <property type="entry name" value="PKS_PP"/>
    <property type="match status" value="4"/>
</dbReference>
<dbReference type="EMBL" id="CP104694">
    <property type="protein sequence ID" value="UXI65926.1"/>
    <property type="molecule type" value="Genomic_DNA"/>
</dbReference>
<dbReference type="Gene3D" id="1.10.1200.10">
    <property type="entry name" value="ACP-like"/>
    <property type="match status" value="4"/>
</dbReference>
<dbReference type="PROSITE" id="PS00012">
    <property type="entry name" value="PHOSPHOPANTETHEINE"/>
    <property type="match status" value="4"/>
</dbReference>
<dbReference type="InterPro" id="IPR036291">
    <property type="entry name" value="NAD(P)-bd_dom_sf"/>
</dbReference>
<evidence type="ECO:0000259" key="14">
    <source>
        <dbReference type="PROSITE" id="PS52004"/>
    </source>
</evidence>
<dbReference type="InterPro" id="IPR014031">
    <property type="entry name" value="Ketoacyl_synth_C"/>
</dbReference>
<dbReference type="InterPro" id="IPR049551">
    <property type="entry name" value="PKS_DH_C"/>
</dbReference>
<evidence type="ECO:0000256" key="5">
    <source>
        <dbReference type="ARBA" id="ARBA00022450"/>
    </source>
</evidence>
<dbReference type="InterPro" id="IPR057326">
    <property type="entry name" value="KR_dom"/>
</dbReference>
<dbReference type="CDD" id="cd00833">
    <property type="entry name" value="PKS"/>
    <property type="match status" value="3"/>
</dbReference>
<gene>
    <name evidence="16" type="ORF">N4264_14300</name>
</gene>
<feature type="region of interest" description="Disordered" evidence="12">
    <location>
        <begin position="358"/>
        <end position="402"/>
    </location>
</feature>
<feature type="domain" description="PKS/mFAS DH" evidence="15">
    <location>
        <begin position="2791"/>
        <end position="3065"/>
    </location>
</feature>
<dbReference type="InterPro" id="IPR014030">
    <property type="entry name" value="Ketoacyl_synth_N"/>
</dbReference>